<name>A0A9P1IYC3_9PELO</name>
<dbReference type="Proteomes" id="UP001152747">
    <property type="component" value="Unassembled WGS sequence"/>
</dbReference>
<gene>
    <name evidence="1" type="ORF">CAMP_LOCUS15952</name>
</gene>
<proteinExistence type="predicted"/>
<evidence type="ECO:0000313" key="2">
    <source>
        <dbReference type="Proteomes" id="UP001152747"/>
    </source>
</evidence>
<accession>A0A9P1IYC3</accession>
<protein>
    <submittedName>
        <fullName evidence="1">Uncharacterized protein</fullName>
    </submittedName>
</protein>
<sequence>MMKIYRSRKSEFDPAKLNDLSFSTFRANDEVFKVICCPGNEIAKYHLNLAQSLVTLACKAPQIHELRKSIINRLVSHVVAMSNVRAKSEVFEVIGCPGIEIAKYRVNNSCTYSVKHFCICYIGWKPPKQVIKL</sequence>
<comment type="caution">
    <text evidence="1">The sequence shown here is derived from an EMBL/GenBank/DDBJ whole genome shotgun (WGS) entry which is preliminary data.</text>
</comment>
<organism evidence="1 2">
    <name type="scientific">Caenorhabditis angaria</name>
    <dbReference type="NCBI Taxonomy" id="860376"/>
    <lineage>
        <taxon>Eukaryota</taxon>
        <taxon>Metazoa</taxon>
        <taxon>Ecdysozoa</taxon>
        <taxon>Nematoda</taxon>
        <taxon>Chromadorea</taxon>
        <taxon>Rhabditida</taxon>
        <taxon>Rhabditina</taxon>
        <taxon>Rhabditomorpha</taxon>
        <taxon>Rhabditoidea</taxon>
        <taxon>Rhabditidae</taxon>
        <taxon>Peloderinae</taxon>
        <taxon>Caenorhabditis</taxon>
    </lineage>
</organism>
<evidence type="ECO:0000313" key="1">
    <source>
        <dbReference type="EMBL" id="CAI5453315.1"/>
    </source>
</evidence>
<reference evidence="1" key="1">
    <citation type="submission" date="2022-11" db="EMBL/GenBank/DDBJ databases">
        <authorList>
            <person name="Kikuchi T."/>
        </authorList>
    </citation>
    <scope>NUCLEOTIDE SEQUENCE</scope>
    <source>
        <strain evidence="1">PS1010</strain>
    </source>
</reference>
<dbReference type="AlphaFoldDB" id="A0A9P1IYC3"/>
<dbReference type="EMBL" id="CANHGI010000005">
    <property type="protein sequence ID" value="CAI5453315.1"/>
    <property type="molecule type" value="Genomic_DNA"/>
</dbReference>
<keyword evidence="2" id="KW-1185">Reference proteome</keyword>